<organism evidence="3 4">
    <name type="scientific">Immersiella caudata</name>
    <dbReference type="NCBI Taxonomy" id="314043"/>
    <lineage>
        <taxon>Eukaryota</taxon>
        <taxon>Fungi</taxon>
        <taxon>Dikarya</taxon>
        <taxon>Ascomycota</taxon>
        <taxon>Pezizomycotina</taxon>
        <taxon>Sordariomycetes</taxon>
        <taxon>Sordariomycetidae</taxon>
        <taxon>Sordariales</taxon>
        <taxon>Lasiosphaeriaceae</taxon>
        <taxon>Immersiella</taxon>
    </lineage>
</organism>
<evidence type="ECO:0000256" key="2">
    <source>
        <dbReference type="SAM" id="Phobius"/>
    </source>
</evidence>
<evidence type="ECO:0000313" key="3">
    <source>
        <dbReference type="EMBL" id="KAK0633599.1"/>
    </source>
</evidence>
<comment type="caution">
    <text evidence="3">The sequence shown here is derived from an EMBL/GenBank/DDBJ whole genome shotgun (WGS) entry which is preliminary data.</text>
</comment>
<reference evidence="3" key="1">
    <citation type="submission" date="2023-06" db="EMBL/GenBank/DDBJ databases">
        <title>Genome-scale phylogeny and comparative genomics of the fungal order Sordariales.</title>
        <authorList>
            <consortium name="Lawrence Berkeley National Laboratory"/>
            <person name="Hensen N."/>
            <person name="Bonometti L."/>
            <person name="Westerberg I."/>
            <person name="Brannstrom I.O."/>
            <person name="Guillou S."/>
            <person name="Cros-Aarteil S."/>
            <person name="Calhoun S."/>
            <person name="Haridas S."/>
            <person name="Kuo A."/>
            <person name="Mondo S."/>
            <person name="Pangilinan J."/>
            <person name="Riley R."/>
            <person name="Labutti K."/>
            <person name="Andreopoulos B."/>
            <person name="Lipzen A."/>
            <person name="Chen C."/>
            <person name="Yanf M."/>
            <person name="Daum C."/>
            <person name="Ng V."/>
            <person name="Clum A."/>
            <person name="Steindorff A."/>
            <person name="Ohm R."/>
            <person name="Martin F."/>
            <person name="Silar P."/>
            <person name="Natvig D."/>
            <person name="Lalanne C."/>
            <person name="Gautier V."/>
            <person name="Ament-Velasquez S.L."/>
            <person name="Kruys A."/>
            <person name="Hutchinson M.I."/>
            <person name="Powell A.J."/>
            <person name="Barry K."/>
            <person name="Miller A.N."/>
            <person name="Grigoriev I.V."/>
            <person name="Debuchy R."/>
            <person name="Gladieux P."/>
            <person name="Thoren M.H."/>
            <person name="Johannesson H."/>
        </authorList>
    </citation>
    <scope>NUCLEOTIDE SEQUENCE</scope>
    <source>
        <strain evidence="3">CBS 606.72</strain>
    </source>
</reference>
<sequence length="173" mass="19381">MAGYANGGDADWNKTSTNTGNRLGNGENEYVLNGPEIAVIVVTISLFVIAMFLLFYCRSLQMRRKIDIKNQTREMKAAQATAATEGEAIELKEGCNSVGNEAPADSKRADSECGFFAADAMSDRANRIDLESGQIEKRPLWYYIHWKDRCNNPKPIVRPRPEPEDNQFTPNPY</sequence>
<dbReference type="EMBL" id="JAULSU010000001">
    <property type="protein sequence ID" value="KAK0633599.1"/>
    <property type="molecule type" value="Genomic_DNA"/>
</dbReference>
<keyword evidence="2" id="KW-0472">Membrane</keyword>
<dbReference type="Proteomes" id="UP001175000">
    <property type="component" value="Unassembled WGS sequence"/>
</dbReference>
<gene>
    <name evidence="3" type="ORF">B0T14DRAFT_75007</name>
</gene>
<proteinExistence type="predicted"/>
<feature type="region of interest" description="Disordered" evidence="1">
    <location>
        <begin position="1"/>
        <end position="20"/>
    </location>
</feature>
<evidence type="ECO:0000256" key="1">
    <source>
        <dbReference type="SAM" id="MobiDB-lite"/>
    </source>
</evidence>
<keyword evidence="2" id="KW-0812">Transmembrane</keyword>
<dbReference type="AlphaFoldDB" id="A0AA39XGJ7"/>
<feature type="region of interest" description="Disordered" evidence="1">
    <location>
        <begin position="151"/>
        <end position="173"/>
    </location>
</feature>
<feature type="transmembrane region" description="Helical" evidence="2">
    <location>
        <begin position="37"/>
        <end position="57"/>
    </location>
</feature>
<accession>A0AA39XGJ7</accession>
<keyword evidence="2" id="KW-1133">Transmembrane helix</keyword>
<protein>
    <submittedName>
        <fullName evidence="3">Uncharacterized protein</fullName>
    </submittedName>
</protein>
<keyword evidence="4" id="KW-1185">Reference proteome</keyword>
<name>A0AA39XGJ7_9PEZI</name>
<evidence type="ECO:0000313" key="4">
    <source>
        <dbReference type="Proteomes" id="UP001175000"/>
    </source>
</evidence>